<comment type="cofactor">
    <cofactor evidence="5">
        <name>Fe(2+)</name>
        <dbReference type="ChEBI" id="CHEBI:29033"/>
    </cofactor>
</comment>
<feature type="binding site" evidence="10 13">
    <location>
        <position position="183"/>
    </location>
    <ligand>
        <name>a divalent metal cation</name>
        <dbReference type="ChEBI" id="CHEBI:60240"/>
    </ligand>
</feature>
<keyword evidence="16" id="KW-1185">Reference proteome</keyword>
<dbReference type="PANTHER" id="PTHR11749">
    <property type="entry name" value="RIBULOSE-5-PHOSPHATE-3-EPIMERASE"/>
    <property type="match status" value="1"/>
</dbReference>
<comment type="cofactor">
    <cofactor evidence="3">
        <name>Co(2+)</name>
        <dbReference type="ChEBI" id="CHEBI:48828"/>
    </cofactor>
</comment>
<comment type="cofactor">
    <cofactor evidence="4">
        <name>Zn(2+)</name>
        <dbReference type="ChEBI" id="CHEBI:29105"/>
    </cofactor>
</comment>
<comment type="cofactor">
    <cofactor evidence="2">
        <name>Mn(2+)</name>
        <dbReference type="ChEBI" id="CHEBI:29035"/>
    </cofactor>
</comment>
<evidence type="ECO:0000256" key="13">
    <source>
        <dbReference type="PIRSR" id="PIRSR001461-2"/>
    </source>
</evidence>
<keyword evidence="13" id="KW-0862">Zinc</keyword>
<feature type="binding site" evidence="10 13">
    <location>
        <position position="41"/>
    </location>
    <ligand>
        <name>a divalent metal cation</name>
        <dbReference type="ChEBI" id="CHEBI:60240"/>
    </ligand>
</feature>
<comment type="catalytic activity">
    <reaction evidence="1 10 11">
        <text>D-ribulose 5-phosphate = D-xylulose 5-phosphate</text>
        <dbReference type="Rhea" id="RHEA:13677"/>
        <dbReference type="ChEBI" id="CHEBI:57737"/>
        <dbReference type="ChEBI" id="CHEBI:58121"/>
        <dbReference type="EC" id="5.1.3.1"/>
    </reaction>
</comment>
<proteinExistence type="inferred from homology"/>
<dbReference type="EC" id="5.1.3.1" evidence="7 10"/>
<feature type="active site" description="Proton donor" evidence="10 12">
    <location>
        <position position="183"/>
    </location>
</feature>
<gene>
    <name evidence="10" type="primary">rpe</name>
    <name evidence="15" type="ordered locus">Emin_0743</name>
</gene>
<evidence type="ECO:0000256" key="6">
    <source>
        <dbReference type="ARBA" id="ARBA00009541"/>
    </source>
</evidence>
<dbReference type="PROSITE" id="PS01085">
    <property type="entry name" value="RIBUL_P_3_EPIMER_1"/>
    <property type="match status" value="1"/>
</dbReference>
<name>B2KCQ2_ELUMP</name>
<dbReference type="GO" id="GO:0005737">
    <property type="term" value="C:cytoplasm"/>
    <property type="evidence" value="ECO:0007669"/>
    <property type="project" value="UniProtKB-ARBA"/>
</dbReference>
<comment type="caution">
    <text evidence="10">Lacks conserved residue(s) required for the propagation of feature annotation.</text>
</comment>
<sequence>MSKMPKPNGKTAVAPSVLSADMWRLGEQVLEVASAGADWLHLDIMDGHFVPNLSFGPAVCKSLSAKSPLPLDVHLMVKYPGAFIKPFAKAGADNITVHIESEDNTLDMLKSIKELGLSAGISIKPDTDAQKIIPFLEYTDLILVMTVQPGFGGQAFMEEGRQNIIKVRQILKDKKCLAWVEVDGGINMETAKPAVIAGADALVAGNAVFAAKDPGQAVKDLKDIIK</sequence>
<keyword evidence="13" id="KW-0170">Cobalt</keyword>
<feature type="binding site" evidence="10 13">
    <location>
        <position position="74"/>
    </location>
    <ligand>
        <name>a divalent metal cation</name>
        <dbReference type="ChEBI" id="CHEBI:60240"/>
    </ligand>
</feature>
<dbReference type="GO" id="GO:0004750">
    <property type="term" value="F:D-ribulose-phosphate 3-epimerase activity"/>
    <property type="evidence" value="ECO:0007669"/>
    <property type="project" value="UniProtKB-UniRule"/>
</dbReference>
<dbReference type="Gene3D" id="3.20.20.70">
    <property type="entry name" value="Aldolase class I"/>
    <property type="match status" value="1"/>
</dbReference>
<accession>B2KCQ2</accession>
<dbReference type="Proteomes" id="UP000001029">
    <property type="component" value="Chromosome"/>
</dbReference>
<dbReference type="InterPro" id="IPR026019">
    <property type="entry name" value="Ribul_P_3_epim"/>
</dbReference>
<dbReference type="Pfam" id="PF00834">
    <property type="entry name" value="Ribul_P_3_epim"/>
    <property type="match status" value="1"/>
</dbReference>
<dbReference type="InterPro" id="IPR000056">
    <property type="entry name" value="Ribul_P_3_epim-like"/>
</dbReference>
<evidence type="ECO:0000256" key="5">
    <source>
        <dbReference type="ARBA" id="ARBA00001954"/>
    </source>
</evidence>
<dbReference type="GO" id="GO:0006098">
    <property type="term" value="P:pentose-phosphate shunt"/>
    <property type="evidence" value="ECO:0007669"/>
    <property type="project" value="UniProtKB-UniRule"/>
</dbReference>
<evidence type="ECO:0000256" key="12">
    <source>
        <dbReference type="PIRSR" id="PIRSR001461-1"/>
    </source>
</evidence>
<dbReference type="HAMAP" id="MF_02227">
    <property type="entry name" value="RPE"/>
    <property type="match status" value="1"/>
</dbReference>
<feature type="binding site" evidence="10 14">
    <location>
        <position position="74"/>
    </location>
    <ligand>
        <name>substrate</name>
    </ligand>
</feature>
<dbReference type="NCBIfam" id="NF004076">
    <property type="entry name" value="PRK05581.1-4"/>
    <property type="match status" value="1"/>
</dbReference>
<comment type="similarity">
    <text evidence="6 10 11">Belongs to the ribulose-phosphate 3-epimerase family.</text>
</comment>
<protein>
    <recommendedName>
        <fullName evidence="7 10">Ribulose-phosphate 3-epimerase</fullName>
        <ecNumber evidence="7 10">5.1.3.1</ecNumber>
    </recommendedName>
</protein>
<evidence type="ECO:0000256" key="7">
    <source>
        <dbReference type="ARBA" id="ARBA00013188"/>
    </source>
</evidence>
<dbReference type="InterPro" id="IPR011060">
    <property type="entry name" value="RibuloseP-bd_barrel"/>
</dbReference>
<dbReference type="SUPFAM" id="SSF51366">
    <property type="entry name" value="Ribulose-phoshate binding barrel"/>
    <property type="match status" value="1"/>
</dbReference>
<feature type="binding site" evidence="10">
    <location>
        <begin position="183"/>
        <end position="185"/>
    </location>
    <ligand>
        <name>substrate</name>
    </ligand>
</feature>
<dbReference type="RefSeq" id="WP_012414913.1">
    <property type="nucleotide sequence ID" value="NC_010644.1"/>
</dbReference>
<evidence type="ECO:0000313" key="15">
    <source>
        <dbReference type="EMBL" id="ACC98298.1"/>
    </source>
</evidence>
<evidence type="ECO:0000313" key="16">
    <source>
        <dbReference type="Proteomes" id="UP000001029"/>
    </source>
</evidence>
<feature type="binding site" evidence="10 13">
    <location>
        <position position="43"/>
    </location>
    <ligand>
        <name>a divalent metal cation</name>
        <dbReference type="ChEBI" id="CHEBI:60240"/>
    </ligand>
</feature>
<dbReference type="NCBIfam" id="TIGR01163">
    <property type="entry name" value="rpe"/>
    <property type="match status" value="1"/>
</dbReference>
<feature type="binding site" evidence="10 14">
    <location>
        <position position="16"/>
    </location>
    <ligand>
        <name>substrate</name>
    </ligand>
</feature>
<dbReference type="EMBL" id="CP001055">
    <property type="protein sequence ID" value="ACC98298.1"/>
    <property type="molecule type" value="Genomic_DNA"/>
</dbReference>
<comment type="cofactor">
    <cofactor evidence="10 13">
        <name>a divalent metal cation</name>
        <dbReference type="ChEBI" id="CHEBI:60240"/>
    </cofactor>
    <text evidence="10 13">Binds 1 divalent metal cation per subunit.</text>
</comment>
<keyword evidence="10 11" id="KW-0119">Carbohydrate metabolism</keyword>
<evidence type="ECO:0000256" key="8">
    <source>
        <dbReference type="ARBA" id="ARBA00022723"/>
    </source>
</evidence>
<evidence type="ECO:0000256" key="9">
    <source>
        <dbReference type="ARBA" id="ARBA00023235"/>
    </source>
</evidence>
<feature type="binding site" evidence="10 14">
    <location>
        <begin position="150"/>
        <end position="153"/>
    </location>
    <ligand>
        <name>substrate</name>
    </ligand>
</feature>
<dbReference type="HOGENOM" id="CLU_054856_2_1_0"/>
<evidence type="ECO:0000256" key="11">
    <source>
        <dbReference type="PIRNR" id="PIRNR001461"/>
    </source>
</evidence>
<keyword evidence="8 10" id="KW-0479">Metal-binding</keyword>
<feature type="active site" description="Proton acceptor" evidence="10 12">
    <location>
        <position position="43"/>
    </location>
</feature>
<feature type="binding site" evidence="14">
    <location>
        <position position="185"/>
    </location>
    <ligand>
        <name>substrate</name>
    </ligand>
</feature>
<comment type="function">
    <text evidence="10">Catalyzes the reversible epimerization of D-ribulose 5-phosphate to D-xylulose 5-phosphate.</text>
</comment>
<dbReference type="AlphaFoldDB" id="B2KCQ2"/>
<dbReference type="KEGG" id="emi:Emin_0743"/>
<keyword evidence="9 10" id="KW-0413">Isomerase</keyword>
<evidence type="ECO:0000256" key="2">
    <source>
        <dbReference type="ARBA" id="ARBA00001936"/>
    </source>
</evidence>
<evidence type="ECO:0000256" key="1">
    <source>
        <dbReference type="ARBA" id="ARBA00001782"/>
    </source>
</evidence>
<keyword evidence="13" id="KW-0464">Manganese</keyword>
<reference evidence="15 16" key="1">
    <citation type="journal article" date="2009" name="Appl. Environ. Microbiol.">
        <title>Genomic analysis of 'Elusimicrobium minutum,' the first cultivated representative of the phylum 'Elusimicrobia' (formerly termite group 1).</title>
        <authorList>
            <person name="Herlemann D.P.R."/>
            <person name="Geissinger O."/>
            <person name="Ikeda-Ohtsubo W."/>
            <person name="Kunin V."/>
            <person name="Sun H."/>
            <person name="Lapidus A."/>
            <person name="Hugenholtz P."/>
            <person name="Brune A."/>
        </authorList>
    </citation>
    <scope>NUCLEOTIDE SEQUENCE [LARGE SCALE GENOMIC DNA]</scope>
    <source>
        <strain evidence="15 16">Pei191</strain>
    </source>
</reference>
<dbReference type="GO" id="GO:0046872">
    <property type="term" value="F:metal ion binding"/>
    <property type="evidence" value="ECO:0007669"/>
    <property type="project" value="UniProtKB-UniRule"/>
</dbReference>
<dbReference type="CDD" id="cd00429">
    <property type="entry name" value="RPE"/>
    <property type="match status" value="1"/>
</dbReference>
<dbReference type="GO" id="GO:0019323">
    <property type="term" value="P:pentose catabolic process"/>
    <property type="evidence" value="ECO:0007669"/>
    <property type="project" value="UniProtKB-UniRule"/>
</dbReference>
<dbReference type="PIRSF" id="PIRSF001461">
    <property type="entry name" value="RPE"/>
    <property type="match status" value="1"/>
</dbReference>
<dbReference type="PROSITE" id="PS01086">
    <property type="entry name" value="RIBUL_P_3_EPIMER_2"/>
    <property type="match status" value="1"/>
</dbReference>
<dbReference type="InterPro" id="IPR013785">
    <property type="entry name" value="Aldolase_TIM"/>
</dbReference>
<dbReference type="FunFam" id="3.20.20.70:FF:000004">
    <property type="entry name" value="Ribulose-phosphate 3-epimerase"/>
    <property type="match status" value="1"/>
</dbReference>
<evidence type="ECO:0000256" key="14">
    <source>
        <dbReference type="PIRSR" id="PIRSR001461-3"/>
    </source>
</evidence>
<evidence type="ECO:0000256" key="4">
    <source>
        <dbReference type="ARBA" id="ARBA00001947"/>
    </source>
</evidence>
<comment type="pathway">
    <text evidence="10">Carbohydrate degradation.</text>
</comment>
<organism evidence="15 16">
    <name type="scientific">Elusimicrobium minutum (strain Pei191)</name>
    <dbReference type="NCBI Taxonomy" id="445932"/>
    <lineage>
        <taxon>Bacteria</taxon>
        <taxon>Pseudomonadati</taxon>
        <taxon>Elusimicrobiota</taxon>
        <taxon>Elusimicrobia</taxon>
        <taxon>Elusimicrobiales</taxon>
        <taxon>Elusimicrobiaceae</taxon>
        <taxon>Elusimicrobium</taxon>
    </lineage>
</organism>
<evidence type="ECO:0000256" key="10">
    <source>
        <dbReference type="HAMAP-Rule" id="MF_02227"/>
    </source>
</evidence>
<dbReference type="STRING" id="445932.Emin_0743"/>
<evidence type="ECO:0000256" key="3">
    <source>
        <dbReference type="ARBA" id="ARBA00001941"/>
    </source>
</evidence>